<evidence type="ECO:0000313" key="1">
    <source>
        <dbReference type="EMBL" id="KAJ8714971.1"/>
    </source>
</evidence>
<protein>
    <submittedName>
        <fullName evidence="1">Uncharacterized protein</fullName>
    </submittedName>
</protein>
<dbReference type="Proteomes" id="UP001231649">
    <property type="component" value="Chromosome 17"/>
</dbReference>
<sequence>MKTFVVFAVVIVSCLAQRSPYAGRLPVGFPYVEPSTQAPDVLGNRFGEGDGTTMRLPLEALGDVALVQRISKMPIDQQPFWYVNWKALEENRNRPQTYSQRGNGFVDDSSNSNSLIFKR</sequence>
<dbReference type="EMBL" id="CM056793">
    <property type="protein sequence ID" value="KAJ8714971.1"/>
    <property type="molecule type" value="Genomic_DNA"/>
</dbReference>
<comment type="caution">
    <text evidence="1">The sequence shown here is derived from an EMBL/GenBank/DDBJ whole genome shotgun (WGS) entry which is preliminary data.</text>
</comment>
<name>A0ACC2QEU3_9NEOP</name>
<reference evidence="1" key="1">
    <citation type="submission" date="2023-03" db="EMBL/GenBank/DDBJ databases">
        <title>Chromosome-level genomes of two armyworms, Mythimna separata and Mythimna loreyi, provide insights into the biosynthesis and reception of sex pheromones.</title>
        <authorList>
            <person name="Zhao H."/>
        </authorList>
    </citation>
    <scope>NUCLEOTIDE SEQUENCE</scope>
    <source>
        <strain evidence="1">BeijingLab</strain>
    </source>
</reference>
<gene>
    <name evidence="1" type="ORF">PYW08_004952</name>
</gene>
<accession>A0ACC2QEU3</accession>
<keyword evidence="2" id="KW-1185">Reference proteome</keyword>
<evidence type="ECO:0000313" key="2">
    <source>
        <dbReference type="Proteomes" id="UP001231649"/>
    </source>
</evidence>
<proteinExistence type="predicted"/>
<organism evidence="1 2">
    <name type="scientific">Mythimna loreyi</name>
    <dbReference type="NCBI Taxonomy" id="667449"/>
    <lineage>
        <taxon>Eukaryota</taxon>
        <taxon>Metazoa</taxon>
        <taxon>Ecdysozoa</taxon>
        <taxon>Arthropoda</taxon>
        <taxon>Hexapoda</taxon>
        <taxon>Insecta</taxon>
        <taxon>Pterygota</taxon>
        <taxon>Neoptera</taxon>
        <taxon>Endopterygota</taxon>
        <taxon>Lepidoptera</taxon>
        <taxon>Glossata</taxon>
        <taxon>Ditrysia</taxon>
        <taxon>Noctuoidea</taxon>
        <taxon>Noctuidae</taxon>
        <taxon>Noctuinae</taxon>
        <taxon>Hadenini</taxon>
        <taxon>Mythimna</taxon>
    </lineage>
</organism>